<dbReference type="AlphaFoldDB" id="A0AAV2TN98"/>
<evidence type="ECO:0000313" key="9">
    <source>
        <dbReference type="EMBL" id="CAL5137927.1"/>
    </source>
</evidence>
<evidence type="ECO:0000256" key="3">
    <source>
        <dbReference type="ARBA" id="ARBA00022490"/>
    </source>
</evidence>
<dbReference type="GO" id="GO:0005874">
    <property type="term" value="C:microtubule"/>
    <property type="evidence" value="ECO:0007669"/>
    <property type="project" value="UniProtKB-KW"/>
</dbReference>
<name>A0AAV2TN98_CALDB</name>
<dbReference type="Gene3D" id="3.30.740.10">
    <property type="entry name" value="Protein Inhibitor Of Neuronal Nitric Oxide Synthase"/>
    <property type="match status" value="1"/>
</dbReference>
<dbReference type="GO" id="GO:0045505">
    <property type="term" value="F:dynein intermediate chain binding"/>
    <property type="evidence" value="ECO:0007669"/>
    <property type="project" value="TreeGrafter"/>
</dbReference>
<dbReference type="PANTHER" id="PTHR11886:SF35">
    <property type="entry name" value="DYNEIN LIGHT CHAIN"/>
    <property type="match status" value="1"/>
</dbReference>
<proteinExistence type="inferred from homology"/>
<comment type="similarity">
    <text evidence="2 8">Belongs to the dynein light chain family.</text>
</comment>
<comment type="subcellular location">
    <subcellularLocation>
        <location evidence="1 8">Cytoplasm</location>
        <location evidence="1 8">Cytoskeleton</location>
    </subcellularLocation>
</comment>
<dbReference type="CDD" id="cd21452">
    <property type="entry name" value="DLC-like_DYNLL1_DYNLL2"/>
    <property type="match status" value="1"/>
</dbReference>
<evidence type="ECO:0000256" key="1">
    <source>
        <dbReference type="ARBA" id="ARBA00004245"/>
    </source>
</evidence>
<dbReference type="InterPro" id="IPR001372">
    <property type="entry name" value="Dynein_light_chain_typ-1/2"/>
</dbReference>
<sequence length="89" mass="10256">MTEMKAIIKSVDMDEDMQQDAVDTCAVAMSKSKLEKDVAAYMKKEFDRKYSGTWHCIVGRNFGTYITHEVRHFIYFYLGTNAVLLFKSG</sequence>
<dbReference type="PANTHER" id="PTHR11886">
    <property type="entry name" value="DYNEIN LIGHT CHAIN"/>
    <property type="match status" value="1"/>
</dbReference>
<dbReference type="Pfam" id="PF01221">
    <property type="entry name" value="Dynein_light"/>
    <property type="match status" value="1"/>
</dbReference>
<comment type="caution">
    <text evidence="9">The sequence shown here is derived from an EMBL/GenBank/DDBJ whole genome shotgun (WGS) entry which is preliminary data.</text>
</comment>
<accession>A0AAV2TN98</accession>
<evidence type="ECO:0000256" key="8">
    <source>
        <dbReference type="RuleBase" id="RU365010"/>
    </source>
</evidence>
<evidence type="ECO:0000256" key="7">
    <source>
        <dbReference type="ARBA" id="ARBA00023212"/>
    </source>
</evidence>
<evidence type="ECO:0000256" key="5">
    <source>
        <dbReference type="ARBA" id="ARBA00023017"/>
    </source>
</evidence>
<gene>
    <name evidence="9" type="ORF">CDAUBV1_LOCUS12405</name>
</gene>
<dbReference type="FunFam" id="3.30.740.10:FF:000001">
    <property type="entry name" value="Dynein light chain"/>
    <property type="match status" value="1"/>
</dbReference>
<reference evidence="9" key="1">
    <citation type="submission" date="2024-06" db="EMBL/GenBank/DDBJ databases">
        <authorList>
            <person name="Liu X."/>
            <person name="Lenzi L."/>
            <person name="Haldenby T S."/>
            <person name="Uol C."/>
        </authorList>
    </citation>
    <scope>NUCLEOTIDE SEQUENCE</scope>
</reference>
<organism evidence="9 10">
    <name type="scientific">Calicophoron daubneyi</name>
    <name type="common">Rumen fluke</name>
    <name type="synonym">Paramphistomum daubneyi</name>
    <dbReference type="NCBI Taxonomy" id="300641"/>
    <lineage>
        <taxon>Eukaryota</taxon>
        <taxon>Metazoa</taxon>
        <taxon>Spiralia</taxon>
        <taxon>Lophotrochozoa</taxon>
        <taxon>Platyhelminthes</taxon>
        <taxon>Trematoda</taxon>
        <taxon>Digenea</taxon>
        <taxon>Plagiorchiida</taxon>
        <taxon>Pronocephalata</taxon>
        <taxon>Paramphistomoidea</taxon>
        <taxon>Paramphistomidae</taxon>
        <taxon>Calicophoron</taxon>
    </lineage>
</organism>
<dbReference type="GO" id="GO:0005868">
    <property type="term" value="C:cytoplasmic dynein complex"/>
    <property type="evidence" value="ECO:0007669"/>
    <property type="project" value="TreeGrafter"/>
</dbReference>
<keyword evidence="7 8" id="KW-0206">Cytoskeleton</keyword>
<dbReference type="Proteomes" id="UP001497525">
    <property type="component" value="Unassembled WGS sequence"/>
</dbReference>
<keyword evidence="5 8" id="KW-0243">Dynein</keyword>
<dbReference type="InterPro" id="IPR037177">
    <property type="entry name" value="DLC_sf"/>
</dbReference>
<keyword evidence="6 8" id="KW-0505">Motor protein</keyword>
<dbReference type="EMBL" id="CAXLJL010000456">
    <property type="protein sequence ID" value="CAL5137927.1"/>
    <property type="molecule type" value="Genomic_DNA"/>
</dbReference>
<keyword evidence="4 8" id="KW-0493">Microtubule</keyword>
<dbReference type="GO" id="GO:0007017">
    <property type="term" value="P:microtubule-based process"/>
    <property type="evidence" value="ECO:0007669"/>
    <property type="project" value="InterPro"/>
</dbReference>
<evidence type="ECO:0000256" key="4">
    <source>
        <dbReference type="ARBA" id="ARBA00022701"/>
    </source>
</evidence>
<evidence type="ECO:0000313" key="10">
    <source>
        <dbReference type="Proteomes" id="UP001497525"/>
    </source>
</evidence>
<evidence type="ECO:0000256" key="6">
    <source>
        <dbReference type="ARBA" id="ARBA00023175"/>
    </source>
</evidence>
<dbReference type="SMART" id="SM01375">
    <property type="entry name" value="Dynein_light"/>
    <property type="match status" value="1"/>
</dbReference>
<evidence type="ECO:0000256" key="2">
    <source>
        <dbReference type="ARBA" id="ARBA00010156"/>
    </source>
</evidence>
<keyword evidence="3 8" id="KW-0963">Cytoplasm</keyword>
<protein>
    <recommendedName>
        <fullName evidence="8">Dynein light chain</fullName>
    </recommendedName>
</protein>
<dbReference type="SUPFAM" id="SSF54648">
    <property type="entry name" value="DLC"/>
    <property type="match status" value="1"/>
</dbReference>